<protein>
    <submittedName>
        <fullName evidence="1">Uncharacterized protein</fullName>
    </submittedName>
</protein>
<sequence>MQGAGTGMVKLAQILRMDAWHLMWAMEKRFEMYICRGRAEAIGILRAFLEQGGVSVSTMQECLTPNMADIMYQQDNRGPEGEVGGLPNRWRLPLASGAHTDVADLDDLLDSSNGLGLSDADLHQLRCTTQLVSLLQLASPRLGAAAQDSWSAAAAAEAEAVGEAFPMMYS</sequence>
<organism evidence="1 2">
    <name type="scientific">Volvox reticuliferus</name>
    <dbReference type="NCBI Taxonomy" id="1737510"/>
    <lineage>
        <taxon>Eukaryota</taxon>
        <taxon>Viridiplantae</taxon>
        <taxon>Chlorophyta</taxon>
        <taxon>core chlorophytes</taxon>
        <taxon>Chlorophyceae</taxon>
        <taxon>CS clade</taxon>
        <taxon>Chlamydomonadales</taxon>
        <taxon>Volvocaceae</taxon>
        <taxon>Volvox</taxon>
    </lineage>
</organism>
<keyword evidence="2" id="KW-1185">Reference proteome</keyword>
<gene>
    <name evidence="1" type="ORF">Vretifemale_19370</name>
</gene>
<accession>A0A8J4CYX8</accession>
<name>A0A8J4CYX8_9CHLO</name>
<dbReference type="AlphaFoldDB" id="A0A8J4CYX8"/>
<evidence type="ECO:0000313" key="1">
    <source>
        <dbReference type="EMBL" id="GIL91777.1"/>
    </source>
</evidence>
<proteinExistence type="predicted"/>
<evidence type="ECO:0000313" key="2">
    <source>
        <dbReference type="Proteomes" id="UP000747110"/>
    </source>
</evidence>
<dbReference type="Proteomes" id="UP000747110">
    <property type="component" value="Unassembled WGS sequence"/>
</dbReference>
<comment type="caution">
    <text evidence="1">The sequence shown here is derived from an EMBL/GenBank/DDBJ whole genome shotgun (WGS) entry which is preliminary data.</text>
</comment>
<dbReference type="EMBL" id="BNCP01000068">
    <property type="protein sequence ID" value="GIL91777.1"/>
    <property type="molecule type" value="Genomic_DNA"/>
</dbReference>
<reference evidence="1" key="1">
    <citation type="journal article" date="2021" name="Proc. Natl. Acad. Sci. U.S.A.">
        <title>Three genomes in the algal genus Volvox reveal the fate of a haploid sex-determining region after a transition to homothallism.</title>
        <authorList>
            <person name="Yamamoto K."/>
            <person name="Hamaji T."/>
            <person name="Kawai-Toyooka H."/>
            <person name="Matsuzaki R."/>
            <person name="Takahashi F."/>
            <person name="Nishimura Y."/>
            <person name="Kawachi M."/>
            <person name="Noguchi H."/>
            <person name="Minakuchi Y."/>
            <person name="Umen J.G."/>
            <person name="Toyoda A."/>
            <person name="Nozaki H."/>
        </authorList>
    </citation>
    <scope>NUCLEOTIDE SEQUENCE</scope>
    <source>
        <strain evidence="1">NIES-3786</strain>
    </source>
</reference>